<proteinExistence type="predicted"/>
<dbReference type="AlphaFoldDB" id="A0A2K2DF67"/>
<dbReference type="Gramene" id="PNT72922">
    <property type="protein sequence ID" value="PNT72922"/>
    <property type="gene ID" value="BRADI_2g50962v3"/>
</dbReference>
<keyword evidence="4" id="KW-1185">Reference proteome</keyword>
<dbReference type="EMBL" id="CM000881">
    <property type="protein sequence ID" value="PNT72922.1"/>
    <property type="molecule type" value="Genomic_DNA"/>
</dbReference>
<dbReference type="Proteomes" id="UP000008810">
    <property type="component" value="Chromosome 2"/>
</dbReference>
<gene>
    <name evidence="2" type="ORF">BRADI_2g50962v3</name>
</gene>
<dbReference type="EnsemblPlants" id="PNT72922">
    <property type="protein sequence ID" value="PNT72922"/>
    <property type="gene ID" value="BRADI_2g50962v3"/>
</dbReference>
<protein>
    <submittedName>
        <fullName evidence="2 3">Uncharacterized protein</fullName>
    </submittedName>
</protein>
<reference evidence="3" key="3">
    <citation type="submission" date="2018-08" db="UniProtKB">
        <authorList>
            <consortium name="EnsemblPlants"/>
        </authorList>
    </citation>
    <scope>IDENTIFICATION</scope>
    <source>
        <strain evidence="3">cv. Bd21</strain>
    </source>
</reference>
<evidence type="ECO:0000313" key="3">
    <source>
        <dbReference type="EnsemblPlants" id="PNT72922"/>
    </source>
</evidence>
<evidence type="ECO:0000313" key="4">
    <source>
        <dbReference type="Proteomes" id="UP000008810"/>
    </source>
</evidence>
<reference evidence="2" key="2">
    <citation type="submission" date="2017-06" db="EMBL/GenBank/DDBJ databases">
        <title>WGS assembly of Brachypodium distachyon.</title>
        <authorList>
            <consortium name="The International Brachypodium Initiative"/>
            <person name="Lucas S."/>
            <person name="Harmon-Smith M."/>
            <person name="Lail K."/>
            <person name="Tice H."/>
            <person name="Grimwood J."/>
            <person name="Bruce D."/>
            <person name="Barry K."/>
            <person name="Shu S."/>
            <person name="Lindquist E."/>
            <person name="Wang M."/>
            <person name="Pitluck S."/>
            <person name="Vogel J.P."/>
            <person name="Garvin D.F."/>
            <person name="Mockler T.C."/>
            <person name="Schmutz J."/>
            <person name="Rokhsar D."/>
            <person name="Bevan M.W."/>
        </authorList>
    </citation>
    <scope>NUCLEOTIDE SEQUENCE</scope>
    <source>
        <strain evidence="2">Bd21</strain>
    </source>
</reference>
<organism evidence="2">
    <name type="scientific">Brachypodium distachyon</name>
    <name type="common">Purple false brome</name>
    <name type="synonym">Trachynia distachya</name>
    <dbReference type="NCBI Taxonomy" id="15368"/>
    <lineage>
        <taxon>Eukaryota</taxon>
        <taxon>Viridiplantae</taxon>
        <taxon>Streptophyta</taxon>
        <taxon>Embryophyta</taxon>
        <taxon>Tracheophyta</taxon>
        <taxon>Spermatophyta</taxon>
        <taxon>Magnoliopsida</taxon>
        <taxon>Liliopsida</taxon>
        <taxon>Poales</taxon>
        <taxon>Poaceae</taxon>
        <taxon>BOP clade</taxon>
        <taxon>Pooideae</taxon>
        <taxon>Stipodae</taxon>
        <taxon>Brachypodieae</taxon>
        <taxon>Brachypodium</taxon>
    </lineage>
</organism>
<name>A0A2K2DF67_BRADI</name>
<feature type="region of interest" description="Disordered" evidence="1">
    <location>
        <begin position="1"/>
        <end position="32"/>
    </location>
</feature>
<accession>A0A2K2DF67</accession>
<evidence type="ECO:0000313" key="2">
    <source>
        <dbReference type="EMBL" id="PNT72922.1"/>
    </source>
</evidence>
<evidence type="ECO:0000256" key="1">
    <source>
        <dbReference type="SAM" id="MobiDB-lite"/>
    </source>
</evidence>
<sequence>MPASQSQHWMDSLGHTQTRREKTLGQRNTRQAWHMEEDKDIRSSLMPQNVLIDATVFFIYCAKHMSSLKWLDKNIGDHACLFFPFLLRSVGTDTKEC</sequence>
<reference evidence="2 3" key="1">
    <citation type="journal article" date="2010" name="Nature">
        <title>Genome sequencing and analysis of the model grass Brachypodium distachyon.</title>
        <authorList>
            <consortium name="International Brachypodium Initiative"/>
        </authorList>
    </citation>
    <scope>NUCLEOTIDE SEQUENCE [LARGE SCALE GENOMIC DNA]</scope>
    <source>
        <strain evidence="2 3">Bd21</strain>
    </source>
</reference>
<dbReference type="InParanoid" id="A0A2K2DF67"/>